<dbReference type="InterPro" id="IPR045340">
    <property type="entry name" value="DUF6533"/>
</dbReference>
<feature type="transmembrane region" description="Helical" evidence="1">
    <location>
        <begin position="64"/>
        <end position="85"/>
    </location>
</feature>
<dbReference type="Pfam" id="PF20151">
    <property type="entry name" value="DUF6533"/>
    <property type="match status" value="1"/>
</dbReference>
<organism evidence="3 4">
    <name type="scientific">Mycena venus</name>
    <dbReference type="NCBI Taxonomy" id="2733690"/>
    <lineage>
        <taxon>Eukaryota</taxon>
        <taxon>Fungi</taxon>
        <taxon>Dikarya</taxon>
        <taxon>Basidiomycota</taxon>
        <taxon>Agaricomycotina</taxon>
        <taxon>Agaricomycetes</taxon>
        <taxon>Agaricomycetidae</taxon>
        <taxon>Agaricales</taxon>
        <taxon>Marasmiineae</taxon>
        <taxon>Mycenaceae</taxon>
        <taxon>Mycena</taxon>
    </lineage>
</organism>
<feature type="transmembrane region" description="Helical" evidence="1">
    <location>
        <begin position="193"/>
        <end position="226"/>
    </location>
</feature>
<evidence type="ECO:0000313" key="3">
    <source>
        <dbReference type="EMBL" id="KAF7369014.1"/>
    </source>
</evidence>
<keyword evidence="1" id="KW-1133">Transmembrane helix</keyword>
<protein>
    <recommendedName>
        <fullName evidence="2">DUF6533 domain-containing protein</fullName>
    </recommendedName>
</protein>
<proteinExistence type="predicted"/>
<feature type="transmembrane region" description="Helical" evidence="1">
    <location>
        <begin position="153"/>
        <end position="173"/>
    </location>
</feature>
<feature type="transmembrane region" description="Helical" evidence="1">
    <location>
        <begin position="105"/>
        <end position="132"/>
    </location>
</feature>
<evidence type="ECO:0000256" key="1">
    <source>
        <dbReference type="SAM" id="Phobius"/>
    </source>
</evidence>
<dbReference type="EMBL" id="JACAZI010000002">
    <property type="protein sequence ID" value="KAF7369014.1"/>
    <property type="molecule type" value="Genomic_DNA"/>
</dbReference>
<dbReference type="Proteomes" id="UP000620124">
    <property type="component" value="Unassembled WGS sequence"/>
</dbReference>
<dbReference type="OrthoDB" id="2638860at2759"/>
<dbReference type="AlphaFoldDB" id="A0A8H6Z133"/>
<keyword evidence="4" id="KW-1185">Reference proteome</keyword>
<gene>
    <name evidence="3" type="ORF">MVEN_00228200</name>
</gene>
<keyword evidence="1" id="KW-0472">Membrane</keyword>
<feature type="domain" description="DUF6533" evidence="2">
    <location>
        <begin position="25"/>
        <end position="68"/>
    </location>
</feature>
<sequence length="240" mass="27388">MSSGPFGVEVDVEVLSDLETTRLVSAVGLVILLYDHLLSLPDEVQFIWPAAWTSSKILFLGMRYCVPLVMIVHTIQLSGLANVFLADDGWFFLRLWVLWDRGRAFIVGTLSIFFLSNISMLVITVIGILRMIPGIHFQPFLQICLFETTPHALRVLWLPGLTFEFIMILAMGWKIFMHPPTFITLLHDGYLYFLFLFGLNLLNTAIVLSARPSLLFVTVFFMWCFYDDGHMPHDSQSSAF</sequence>
<comment type="caution">
    <text evidence="3">The sequence shown here is derived from an EMBL/GenBank/DDBJ whole genome shotgun (WGS) entry which is preliminary data.</text>
</comment>
<evidence type="ECO:0000313" key="4">
    <source>
        <dbReference type="Proteomes" id="UP000620124"/>
    </source>
</evidence>
<keyword evidence="1" id="KW-0812">Transmembrane</keyword>
<name>A0A8H6Z133_9AGAR</name>
<accession>A0A8H6Z133</accession>
<evidence type="ECO:0000259" key="2">
    <source>
        <dbReference type="Pfam" id="PF20151"/>
    </source>
</evidence>
<reference evidence="3" key="1">
    <citation type="submission" date="2020-05" db="EMBL/GenBank/DDBJ databases">
        <title>Mycena genomes resolve the evolution of fungal bioluminescence.</title>
        <authorList>
            <person name="Tsai I.J."/>
        </authorList>
    </citation>
    <scope>NUCLEOTIDE SEQUENCE</scope>
    <source>
        <strain evidence="3">CCC161011</strain>
    </source>
</reference>